<dbReference type="AlphaFoldDB" id="A0A0X8FCF2"/>
<keyword evidence="12" id="KW-0449">Lipoprotein</keyword>
<accession>A0A0X8FCF2</accession>
<sequence length="154" mass="17468">MWIACLIIVLSLVLDQVVKGWTVSHLALFESQPLIPQVLSLQYIQNRGAAWGMLEGQMGFFFIITLVVVAVLAYTLYKERKQAFLLRLALSLMIGGALGNFIDRMRLGYVVDMFRLDFIDFPIFNVADICLTLGVFLCVIYLLFFEGDDHAKHS</sequence>
<evidence type="ECO:0000313" key="14">
    <source>
        <dbReference type="Proteomes" id="UP000069912"/>
    </source>
</evidence>
<dbReference type="UniPathway" id="UPA00665"/>
<dbReference type="Proteomes" id="UP000069912">
    <property type="component" value="Chromosome"/>
</dbReference>
<organism evidence="12 14">
    <name type="scientific">Aerococcus sanguinicola</name>
    <dbReference type="NCBI Taxonomy" id="119206"/>
    <lineage>
        <taxon>Bacteria</taxon>
        <taxon>Bacillati</taxon>
        <taxon>Bacillota</taxon>
        <taxon>Bacilli</taxon>
        <taxon>Lactobacillales</taxon>
        <taxon>Aerococcaceae</taxon>
        <taxon>Aerococcus</taxon>
    </lineage>
</organism>
<dbReference type="GO" id="GO:0006508">
    <property type="term" value="P:proteolysis"/>
    <property type="evidence" value="ECO:0007669"/>
    <property type="project" value="UniProtKB-KW"/>
</dbReference>
<evidence type="ECO:0000256" key="2">
    <source>
        <dbReference type="ARBA" id="ARBA00022475"/>
    </source>
</evidence>
<proteinExistence type="inferred from homology"/>
<feature type="transmembrane region" description="Helical" evidence="9">
    <location>
        <begin position="84"/>
        <end position="102"/>
    </location>
</feature>
<feature type="transmembrane region" description="Helical" evidence="9">
    <location>
        <begin position="122"/>
        <end position="144"/>
    </location>
</feature>
<keyword evidence="6 9" id="KW-0378">Hydrolase</keyword>
<evidence type="ECO:0000256" key="9">
    <source>
        <dbReference type="HAMAP-Rule" id="MF_00161"/>
    </source>
</evidence>
<dbReference type="KEGG" id="asan:AWM72_08040"/>
<keyword evidence="14" id="KW-1185">Reference proteome</keyword>
<comment type="subcellular location">
    <subcellularLocation>
        <location evidence="9">Cell membrane</location>
        <topology evidence="9">Multi-pass membrane protein</topology>
    </subcellularLocation>
</comment>
<evidence type="ECO:0000256" key="4">
    <source>
        <dbReference type="ARBA" id="ARBA00022692"/>
    </source>
</evidence>
<dbReference type="HAMAP" id="MF_00161">
    <property type="entry name" value="LspA"/>
    <property type="match status" value="1"/>
</dbReference>
<dbReference type="EMBL" id="PKGY01000001">
    <property type="protein sequence ID" value="PKZ23292.1"/>
    <property type="molecule type" value="Genomic_DNA"/>
</dbReference>
<comment type="function">
    <text evidence="9 10">This protein specifically catalyzes the removal of signal peptides from prolipoproteins.</text>
</comment>
<reference evidence="14" key="2">
    <citation type="submission" date="2016-01" db="EMBL/GenBank/DDBJ databases">
        <title>Six Aerococcus type strain genome sequencing and assembly using PacBio and Illumina Hiseq.</title>
        <authorList>
            <person name="Carkaci D."/>
            <person name="Dargis R."/>
            <person name="Nielsen X.C."/>
            <person name="Skovgaard O."/>
            <person name="Fuursted K."/>
            <person name="Christensen J.J."/>
        </authorList>
    </citation>
    <scope>NUCLEOTIDE SEQUENCE [LARGE SCALE GENOMIC DNA]</scope>
    <source>
        <strain evidence="14">CCUG43001</strain>
    </source>
</reference>
<dbReference type="InterPro" id="IPR001872">
    <property type="entry name" value="Peptidase_A8"/>
</dbReference>
<evidence type="ECO:0000313" key="13">
    <source>
        <dbReference type="EMBL" id="PKZ23292.1"/>
    </source>
</evidence>
<dbReference type="PANTHER" id="PTHR33695">
    <property type="entry name" value="LIPOPROTEIN SIGNAL PEPTIDASE"/>
    <property type="match status" value="1"/>
</dbReference>
<dbReference type="PROSITE" id="PS00855">
    <property type="entry name" value="SPASE_II"/>
    <property type="match status" value="1"/>
</dbReference>
<comment type="similarity">
    <text evidence="1 9 11">Belongs to the peptidase A8 family.</text>
</comment>
<evidence type="ECO:0000256" key="10">
    <source>
        <dbReference type="RuleBase" id="RU000594"/>
    </source>
</evidence>
<evidence type="ECO:0000256" key="6">
    <source>
        <dbReference type="ARBA" id="ARBA00022801"/>
    </source>
</evidence>
<protein>
    <recommendedName>
        <fullName evidence="9">Lipoprotein signal peptidase</fullName>
        <ecNumber evidence="9">3.4.23.36</ecNumber>
    </recommendedName>
    <alternativeName>
        <fullName evidence="9">Prolipoprotein signal peptidase</fullName>
    </alternativeName>
    <alternativeName>
        <fullName evidence="9">Signal peptidase II</fullName>
        <shortName evidence="9">SPase II</shortName>
    </alternativeName>
</protein>
<dbReference type="OrthoDB" id="9810259at2"/>
<dbReference type="EMBL" id="CP014160">
    <property type="protein sequence ID" value="AMB94707.1"/>
    <property type="molecule type" value="Genomic_DNA"/>
</dbReference>
<dbReference type="PANTHER" id="PTHR33695:SF1">
    <property type="entry name" value="LIPOPROTEIN SIGNAL PEPTIDASE"/>
    <property type="match status" value="1"/>
</dbReference>
<evidence type="ECO:0000313" key="15">
    <source>
        <dbReference type="Proteomes" id="UP000234239"/>
    </source>
</evidence>
<dbReference type="EC" id="3.4.23.36" evidence="9"/>
<dbReference type="GeneID" id="92904016"/>
<dbReference type="RefSeq" id="WP_067976035.1">
    <property type="nucleotide sequence ID" value="NZ_CAJHKM010000002.1"/>
</dbReference>
<evidence type="ECO:0000256" key="3">
    <source>
        <dbReference type="ARBA" id="ARBA00022670"/>
    </source>
</evidence>
<keyword evidence="7 9" id="KW-1133">Transmembrane helix</keyword>
<comment type="pathway">
    <text evidence="9">Protein modification; lipoprotein biosynthesis (signal peptide cleavage).</text>
</comment>
<feature type="active site" evidence="9">
    <location>
        <position position="128"/>
    </location>
</feature>
<evidence type="ECO:0000256" key="5">
    <source>
        <dbReference type="ARBA" id="ARBA00022750"/>
    </source>
</evidence>
<comment type="catalytic activity">
    <reaction evidence="9 10">
        <text>Release of signal peptides from bacterial membrane prolipoproteins. Hydrolyzes -Xaa-Yaa-Zaa-|-(S,diacylglyceryl)Cys-, in which Xaa is hydrophobic (preferably Leu), and Yaa (Ala or Ser) and Zaa (Gly or Ala) have small, neutral side chains.</text>
        <dbReference type="EC" id="3.4.23.36"/>
    </reaction>
</comment>
<evidence type="ECO:0000256" key="11">
    <source>
        <dbReference type="RuleBase" id="RU004181"/>
    </source>
</evidence>
<evidence type="ECO:0000256" key="1">
    <source>
        <dbReference type="ARBA" id="ARBA00006139"/>
    </source>
</evidence>
<keyword evidence="5 9" id="KW-0064">Aspartyl protease</keyword>
<reference evidence="13 15" key="3">
    <citation type="submission" date="2017-12" db="EMBL/GenBank/DDBJ databases">
        <title>Phylogenetic diversity of female urinary microbiome.</title>
        <authorList>
            <person name="Thomas-White K."/>
            <person name="Wolfe A.J."/>
        </authorList>
    </citation>
    <scope>NUCLEOTIDE SEQUENCE [LARGE SCALE GENOMIC DNA]</scope>
    <source>
        <strain evidence="13 15">UMB0139</strain>
    </source>
</reference>
<evidence type="ECO:0000256" key="7">
    <source>
        <dbReference type="ARBA" id="ARBA00022989"/>
    </source>
</evidence>
<dbReference type="Pfam" id="PF01252">
    <property type="entry name" value="Peptidase_A8"/>
    <property type="match status" value="1"/>
</dbReference>
<comment type="caution">
    <text evidence="9">Lacks conserved residue(s) required for the propagation of feature annotation.</text>
</comment>
<dbReference type="PRINTS" id="PR00781">
    <property type="entry name" value="LIPOSIGPTASE"/>
</dbReference>
<keyword evidence="2 9" id="KW-1003">Cell membrane</keyword>
<dbReference type="NCBIfam" id="TIGR00077">
    <property type="entry name" value="lspA"/>
    <property type="match status" value="1"/>
</dbReference>
<dbReference type="GO" id="GO:0004190">
    <property type="term" value="F:aspartic-type endopeptidase activity"/>
    <property type="evidence" value="ECO:0007669"/>
    <property type="project" value="UniProtKB-UniRule"/>
</dbReference>
<keyword evidence="8 9" id="KW-0472">Membrane</keyword>
<gene>
    <name evidence="9" type="primary">lspA</name>
    <name evidence="12" type="ORF">AWM72_08040</name>
    <name evidence="13" type="ORF">CYJ28_01710</name>
</gene>
<dbReference type="GO" id="GO:0005886">
    <property type="term" value="C:plasma membrane"/>
    <property type="evidence" value="ECO:0007669"/>
    <property type="project" value="UniProtKB-SubCell"/>
</dbReference>
<evidence type="ECO:0000313" key="12">
    <source>
        <dbReference type="EMBL" id="AMB94707.1"/>
    </source>
</evidence>
<keyword evidence="3 9" id="KW-0645">Protease</keyword>
<keyword evidence="4 9" id="KW-0812">Transmembrane</keyword>
<name>A0A0X8FCF2_9LACT</name>
<feature type="active site" evidence="9">
    <location>
        <position position="112"/>
    </location>
</feature>
<reference evidence="12 14" key="1">
    <citation type="journal article" date="2016" name="Genome Announc.">
        <title>Complete Genome Sequences of Aerococcus christensenii CCUG 28831T, Aerococcus sanguinicola CCUG 43001T, Aerococcus urinae CCUG 36881T, Aerococcus urinaeequi CCUG 28094T, Aerococcus urinaehominis CCUG 42038 BT, and Aerococcus viridans CCUG 4311T.</title>
        <authorList>
            <person name="Carkaci D."/>
            <person name="Dargis R."/>
            <person name="Nielsen X.C."/>
            <person name="Skovgaard O."/>
            <person name="Fuursted K."/>
            <person name="Christensen J.J."/>
        </authorList>
    </citation>
    <scope>NUCLEOTIDE SEQUENCE [LARGE SCALE GENOMIC DNA]</scope>
    <source>
        <strain evidence="12 14">CCUG43001</strain>
    </source>
</reference>
<dbReference type="Proteomes" id="UP000234239">
    <property type="component" value="Unassembled WGS sequence"/>
</dbReference>
<feature type="transmembrane region" description="Helical" evidence="9">
    <location>
        <begin position="58"/>
        <end position="77"/>
    </location>
</feature>
<evidence type="ECO:0000256" key="8">
    <source>
        <dbReference type="ARBA" id="ARBA00023136"/>
    </source>
</evidence>